<dbReference type="SMART" id="SM00220">
    <property type="entry name" value="S_TKc"/>
    <property type="match status" value="1"/>
</dbReference>
<dbReference type="Gene3D" id="3.30.200.20">
    <property type="entry name" value="Phosphorylase Kinase, domain 1"/>
    <property type="match status" value="1"/>
</dbReference>
<feature type="region of interest" description="Disordered" evidence="2">
    <location>
        <begin position="615"/>
        <end position="676"/>
    </location>
</feature>
<dbReference type="Gene3D" id="1.10.510.10">
    <property type="entry name" value="Transferase(Phosphotransferase) domain 1"/>
    <property type="match status" value="1"/>
</dbReference>
<feature type="domain" description="Protein kinase" evidence="3">
    <location>
        <begin position="32"/>
        <end position="327"/>
    </location>
</feature>
<feature type="compositionally biased region" description="Low complexity" evidence="2">
    <location>
        <begin position="846"/>
        <end position="859"/>
    </location>
</feature>
<dbReference type="InterPro" id="IPR051177">
    <property type="entry name" value="CIK-Related_Protein"/>
</dbReference>
<dbReference type="SUPFAM" id="SSF48371">
    <property type="entry name" value="ARM repeat"/>
    <property type="match status" value="1"/>
</dbReference>
<dbReference type="PANTHER" id="PTHR12984">
    <property type="entry name" value="SCY1-RELATED S/T PROTEIN KINASE-LIKE"/>
    <property type="match status" value="1"/>
</dbReference>
<organism evidence="4 5">
    <name type="scientific">Dissostichus mawsoni</name>
    <name type="common">Antarctic cod</name>
    <dbReference type="NCBI Taxonomy" id="36200"/>
    <lineage>
        <taxon>Eukaryota</taxon>
        <taxon>Metazoa</taxon>
        <taxon>Chordata</taxon>
        <taxon>Craniata</taxon>
        <taxon>Vertebrata</taxon>
        <taxon>Euteleostomi</taxon>
        <taxon>Actinopterygii</taxon>
        <taxon>Neopterygii</taxon>
        <taxon>Teleostei</taxon>
        <taxon>Neoteleostei</taxon>
        <taxon>Acanthomorphata</taxon>
        <taxon>Eupercaria</taxon>
        <taxon>Perciformes</taxon>
        <taxon>Notothenioidei</taxon>
        <taxon>Nototheniidae</taxon>
        <taxon>Dissostichus</taxon>
    </lineage>
</organism>
<dbReference type="GO" id="GO:0005524">
    <property type="term" value="F:ATP binding"/>
    <property type="evidence" value="ECO:0007669"/>
    <property type="project" value="InterPro"/>
</dbReference>
<comment type="similarity">
    <text evidence="1">Belongs to the protein kinase superfamily.</text>
</comment>
<feature type="compositionally biased region" description="Polar residues" evidence="2">
    <location>
        <begin position="860"/>
        <end position="871"/>
    </location>
</feature>
<evidence type="ECO:0000256" key="1">
    <source>
        <dbReference type="ARBA" id="ARBA00038349"/>
    </source>
</evidence>
<keyword evidence="5" id="KW-1185">Reference proteome</keyword>
<evidence type="ECO:0000259" key="3">
    <source>
        <dbReference type="PROSITE" id="PS50011"/>
    </source>
</evidence>
<protein>
    <recommendedName>
        <fullName evidence="3">Protein kinase domain-containing protein</fullName>
    </recommendedName>
</protein>
<dbReference type="OrthoDB" id="79687at2759"/>
<evidence type="ECO:0000313" key="5">
    <source>
        <dbReference type="Proteomes" id="UP000518266"/>
    </source>
</evidence>
<evidence type="ECO:0000256" key="2">
    <source>
        <dbReference type="SAM" id="MobiDB-lite"/>
    </source>
</evidence>
<proteinExistence type="inferred from homology"/>
<gene>
    <name evidence="4" type="ORF">F7725_021645</name>
</gene>
<dbReference type="PANTHER" id="PTHR12984:SF6">
    <property type="entry name" value="SCY1-LIKE PROTEIN 2"/>
    <property type="match status" value="1"/>
</dbReference>
<dbReference type="EMBL" id="JAAKFY010000003">
    <property type="protein sequence ID" value="KAF3859246.1"/>
    <property type="molecule type" value="Genomic_DNA"/>
</dbReference>
<dbReference type="Pfam" id="PF00069">
    <property type="entry name" value="Pkinase"/>
    <property type="match status" value="1"/>
</dbReference>
<comment type="caution">
    <text evidence="4">The sequence shown here is derived from an EMBL/GenBank/DDBJ whole genome shotgun (WGS) entry which is preliminary data.</text>
</comment>
<dbReference type="InterPro" id="IPR011009">
    <property type="entry name" value="Kinase-like_dom_sf"/>
</dbReference>
<accession>A0A7J5ZC04</accession>
<sequence>MESMLNKLKSTVTKVTADVTSAVMGNPVTREFEVGRHIASGGPGLCWRIYNGTKKSTKQEVAVFVFEKKTVDKYQKFEKDQIVDSLKKGVQQLTRLRHPRLLTVQHPLEESRDCLAFCTEPVFASLANVLGQRENLPTPLPTDIKEYKLYDVETKFGLLQISEGLSFLHSGVKMVHGNLCPENIILNKSGAWKIMGFDFSISSNNPSDAEPKYTCKEWEPNLPPLSLPNPEYLAPEYILSVSCDSASDMYSLGVVMHAVFNEGKPVFQVNKHDIFKSFSRQLDQLSSISPAVLNKLPEEVREHVKMLLSVTPNVRPDADQMTKIPFFDDVGAVTLQYFDSLFQRDNLQKSQFYKGLPKVLPKLPKRVVVYRILPALTSEFVNPDMVPFVLPNVLLIAEQCTKEEYVRLIMPDLTPVFKQQEPIQILLIFLQKMDLLLTKTPSEEIKNSVLPMVYRALEAPSVQIQELCLNIIPTFANLIDYPSMKNALIPRIKSACLQTSSLAVSTSELPGVSGKILEYLDKWYVIDEILPFLQQIPSREPAVLMGILGIYKCTFSHKKLGIPKEHLATKSLPHLVSLSIDNNLNLSQFNSFMAVIREMLNRMEAEHKTKLEQLHSMQEQQRSINIPNPGNQTEMNKSPPNSSNQIDDIFGSSGVNGKENGPAAAAPQPNRTKDLTSSLLNNMTSLNSLSLANTARPSPVQGSTIAAFPSPGPMVGSMGAPVPNGFNPSMGFQAGGMGMGMRPPGPGLYSGMATTTSTPNFGALTQSQGPIGQTNKDLSALDSLFKPSQPKVTLNQMAPPSTNAPWLNQFGSAQNAQTQMHAAPVAMGGVPSSFGMQANPFFSPQNFAPPSAAAPSPLNQSGIKHSASVNNDLKDLFG</sequence>
<dbReference type="GO" id="GO:0004672">
    <property type="term" value="F:protein kinase activity"/>
    <property type="evidence" value="ECO:0007669"/>
    <property type="project" value="InterPro"/>
</dbReference>
<dbReference type="AlphaFoldDB" id="A0A7J5ZC04"/>
<evidence type="ECO:0000313" key="4">
    <source>
        <dbReference type="EMBL" id="KAF3859246.1"/>
    </source>
</evidence>
<dbReference type="InterPro" id="IPR016024">
    <property type="entry name" value="ARM-type_fold"/>
</dbReference>
<reference evidence="4 5" key="1">
    <citation type="submission" date="2020-03" db="EMBL/GenBank/DDBJ databases">
        <title>Dissostichus mawsoni Genome sequencing and assembly.</title>
        <authorList>
            <person name="Park H."/>
        </authorList>
    </citation>
    <scope>NUCLEOTIDE SEQUENCE [LARGE SCALE GENOMIC DNA]</scope>
    <source>
        <strain evidence="4">DM0001</strain>
        <tissue evidence="4">Muscle</tissue>
    </source>
</reference>
<feature type="compositionally biased region" description="Polar residues" evidence="2">
    <location>
        <begin position="615"/>
        <end position="646"/>
    </location>
</feature>
<dbReference type="SUPFAM" id="SSF56112">
    <property type="entry name" value="Protein kinase-like (PK-like)"/>
    <property type="match status" value="1"/>
</dbReference>
<feature type="region of interest" description="Disordered" evidence="2">
    <location>
        <begin position="846"/>
        <end position="871"/>
    </location>
</feature>
<dbReference type="PROSITE" id="PS50011">
    <property type="entry name" value="PROTEIN_KINASE_DOM"/>
    <property type="match status" value="1"/>
</dbReference>
<dbReference type="CDD" id="cd14011">
    <property type="entry name" value="PK_SCY1_like"/>
    <property type="match status" value="1"/>
</dbReference>
<dbReference type="InterPro" id="IPR011989">
    <property type="entry name" value="ARM-like"/>
</dbReference>
<dbReference type="Proteomes" id="UP000518266">
    <property type="component" value="Unassembled WGS sequence"/>
</dbReference>
<dbReference type="FunFam" id="3.30.200.20:FF:000179">
    <property type="entry name" value="SCY1 like pseudokinase 2"/>
    <property type="match status" value="1"/>
</dbReference>
<dbReference type="FunFam" id="1.25.10.10:FF:000189">
    <property type="entry name" value="SCY1-like pseudokinase 2"/>
    <property type="match status" value="1"/>
</dbReference>
<dbReference type="InterPro" id="IPR000719">
    <property type="entry name" value="Prot_kinase_dom"/>
</dbReference>
<dbReference type="Gene3D" id="1.25.10.10">
    <property type="entry name" value="Leucine-rich Repeat Variant"/>
    <property type="match status" value="1"/>
</dbReference>
<name>A0A7J5ZC04_DISMA</name>